<comment type="caution">
    <text evidence="2">The sequence shown here is derived from an EMBL/GenBank/DDBJ whole genome shotgun (WGS) entry which is preliminary data.</text>
</comment>
<keyword evidence="1" id="KW-0732">Signal</keyword>
<proteinExistence type="predicted"/>
<protein>
    <submittedName>
        <fullName evidence="2">Uncharacterized protein</fullName>
    </submittedName>
</protein>
<evidence type="ECO:0000313" key="2">
    <source>
        <dbReference type="EMBL" id="CAL0327553.1"/>
    </source>
</evidence>
<accession>A0AAV1Y337</accession>
<reference evidence="2 3" key="1">
    <citation type="submission" date="2024-03" db="EMBL/GenBank/DDBJ databases">
        <authorList>
            <person name="Martinez-Hernandez J."/>
        </authorList>
    </citation>
    <scope>NUCLEOTIDE SEQUENCE [LARGE SCALE GENOMIC DNA]</scope>
</reference>
<feature type="signal peptide" evidence="1">
    <location>
        <begin position="1"/>
        <end position="28"/>
    </location>
</feature>
<dbReference type="Proteomes" id="UP001497480">
    <property type="component" value="Unassembled WGS sequence"/>
</dbReference>
<name>A0AAV1Y337_LUPLU</name>
<organism evidence="2 3">
    <name type="scientific">Lupinus luteus</name>
    <name type="common">European yellow lupine</name>
    <dbReference type="NCBI Taxonomy" id="3873"/>
    <lineage>
        <taxon>Eukaryota</taxon>
        <taxon>Viridiplantae</taxon>
        <taxon>Streptophyta</taxon>
        <taxon>Embryophyta</taxon>
        <taxon>Tracheophyta</taxon>
        <taxon>Spermatophyta</taxon>
        <taxon>Magnoliopsida</taxon>
        <taxon>eudicotyledons</taxon>
        <taxon>Gunneridae</taxon>
        <taxon>Pentapetalae</taxon>
        <taxon>rosids</taxon>
        <taxon>fabids</taxon>
        <taxon>Fabales</taxon>
        <taxon>Fabaceae</taxon>
        <taxon>Papilionoideae</taxon>
        <taxon>50 kb inversion clade</taxon>
        <taxon>genistoids sensu lato</taxon>
        <taxon>core genistoids</taxon>
        <taxon>Genisteae</taxon>
        <taxon>Lupinus</taxon>
    </lineage>
</organism>
<feature type="chain" id="PRO_5043673788" evidence="1">
    <location>
        <begin position="29"/>
        <end position="117"/>
    </location>
</feature>
<evidence type="ECO:0000313" key="3">
    <source>
        <dbReference type="Proteomes" id="UP001497480"/>
    </source>
</evidence>
<dbReference type="EMBL" id="CAXHTB010000020">
    <property type="protein sequence ID" value="CAL0327553.1"/>
    <property type="molecule type" value="Genomic_DNA"/>
</dbReference>
<gene>
    <name evidence="2" type="ORF">LLUT_LOCUS28613</name>
</gene>
<dbReference type="AlphaFoldDB" id="A0AAV1Y337"/>
<evidence type="ECO:0000256" key="1">
    <source>
        <dbReference type="SAM" id="SignalP"/>
    </source>
</evidence>
<sequence length="117" mass="12747">MTNFNNRHNHAMLLLLFLFLISSSSSYARLLNGVTSLVHSETALNIALPSEGVFLKEKEELVDHALPRDHTVVVTGKVQSPEINLSGGKYGPLILNMLPKGTVPSSGPSKRINNVKN</sequence>
<keyword evidence="3" id="KW-1185">Reference proteome</keyword>